<evidence type="ECO:0000256" key="2">
    <source>
        <dbReference type="SAM" id="Phobius"/>
    </source>
</evidence>
<gene>
    <name evidence="3" type="ORF">TPAR_05955</name>
</gene>
<reference evidence="3 4" key="1">
    <citation type="submission" date="2018-01" db="EMBL/GenBank/DDBJ databases">
        <title>Harnessing the power of phylogenomics to disentangle the directionality and signatures of interkingdom host jumping in the parasitic fungal genus Tolypocladium.</title>
        <authorList>
            <person name="Quandt C.A."/>
            <person name="Patterson W."/>
            <person name="Spatafora J.W."/>
        </authorList>
    </citation>
    <scope>NUCLEOTIDE SEQUENCE [LARGE SCALE GENOMIC DNA]</scope>
    <source>
        <strain evidence="3 4">NRBC 100945</strain>
    </source>
</reference>
<accession>A0A2S4KUH5</accession>
<keyword evidence="2" id="KW-0472">Membrane</keyword>
<comment type="caution">
    <text evidence="3">The sequence shown here is derived from an EMBL/GenBank/DDBJ whole genome shotgun (WGS) entry which is preliminary data.</text>
</comment>
<keyword evidence="4" id="KW-1185">Reference proteome</keyword>
<protein>
    <submittedName>
        <fullName evidence="3">Uncharacterized protein</fullName>
    </submittedName>
</protein>
<evidence type="ECO:0000313" key="4">
    <source>
        <dbReference type="Proteomes" id="UP000237481"/>
    </source>
</evidence>
<keyword evidence="2" id="KW-1133">Transmembrane helix</keyword>
<dbReference type="EMBL" id="PKSG01000631">
    <property type="protein sequence ID" value="POR33846.1"/>
    <property type="molecule type" value="Genomic_DNA"/>
</dbReference>
<dbReference type="Proteomes" id="UP000237481">
    <property type="component" value="Unassembled WGS sequence"/>
</dbReference>
<dbReference type="OrthoDB" id="9989144at2759"/>
<keyword evidence="2" id="KW-0812">Transmembrane</keyword>
<feature type="region of interest" description="Disordered" evidence="1">
    <location>
        <begin position="57"/>
        <end position="82"/>
    </location>
</feature>
<dbReference type="AlphaFoldDB" id="A0A2S4KUH5"/>
<proteinExistence type="predicted"/>
<sequence length="113" mass="12274">MACGVVVQTSMGVGTDRHFRIFECIYFALRGVVPRCHRNVAAGSSKIRCRSLCNPTSRKRPLNAASPRLLPRSTTSRRGHSPAQGVCGGDWLFFSLLLLCVVPTCILSAGSHM</sequence>
<evidence type="ECO:0000256" key="1">
    <source>
        <dbReference type="SAM" id="MobiDB-lite"/>
    </source>
</evidence>
<feature type="transmembrane region" description="Helical" evidence="2">
    <location>
        <begin position="91"/>
        <end position="110"/>
    </location>
</feature>
<evidence type="ECO:0000313" key="3">
    <source>
        <dbReference type="EMBL" id="POR33846.1"/>
    </source>
</evidence>
<organism evidence="3 4">
    <name type="scientific">Tolypocladium paradoxum</name>
    <dbReference type="NCBI Taxonomy" id="94208"/>
    <lineage>
        <taxon>Eukaryota</taxon>
        <taxon>Fungi</taxon>
        <taxon>Dikarya</taxon>
        <taxon>Ascomycota</taxon>
        <taxon>Pezizomycotina</taxon>
        <taxon>Sordariomycetes</taxon>
        <taxon>Hypocreomycetidae</taxon>
        <taxon>Hypocreales</taxon>
        <taxon>Ophiocordycipitaceae</taxon>
        <taxon>Tolypocladium</taxon>
    </lineage>
</organism>
<name>A0A2S4KUH5_9HYPO</name>